<proteinExistence type="predicted"/>
<evidence type="ECO:0000313" key="3">
    <source>
        <dbReference type="Proteomes" id="UP000521872"/>
    </source>
</evidence>
<keyword evidence="3" id="KW-1185">Reference proteome</keyword>
<accession>A0A8H4VJK0</accession>
<evidence type="ECO:0000313" key="2">
    <source>
        <dbReference type="EMBL" id="KAF4610259.1"/>
    </source>
</evidence>
<reference evidence="2 3" key="1">
    <citation type="submission" date="2019-12" db="EMBL/GenBank/DDBJ databases">
        <authorList>
            <person name="Floudas D."/>
            <person name="Bentzer J."/>
            <person name="Ahren D."/>
            <person name="Johansson T."/>
            <person name="Persson P."/>
            <person name="Tunlid A."/>
        </authorList>
    </citation>
    <scope>NUCLEOTIDE SEQUENCE [LARGE SCALE GENOMIC DNA]</scope>
    <source>
        <strain evidence="2 3">CBS 102.39</strain>
    </source>
</reference>
<dbReference type="EMBL" id="JAACJL010000059">
    <property type="protein sequence ID" value="KAF4610259.1"/>
    <property type="molecule type" value="Genomic_DNA"/>
</dbReference>
<comment type="caution">
    <text evidence="2">The sequence shown here is derived from an EMBL/GenBank/DDBJ whole genome shotgun (WGS) entry which is preliminary data.</text>
</comment>
<organism evidence="2 3">
    <name type="scientific">Agrocybe pediades</name>
    <dbReference type="NCBI Taxonomy" id="84607"/>
    <lineage>
        <taxon>Eukaryota</taxon>
        <taxon>Fungi</taxon>
        <taxon>Dikarya</taxon>
        <taxon>Basidiomycota</taxon>
        <taxon>Agaricomycotina</taxon>
        <taxon>Agaricomycetes</taxon>
        <taxon>Agaricomycetidae</taxon>
        <taxon>Agaricales</taxon>
        <taxon>Agaricineae</taxon>
        <taxon>Strophariaceae</taxon>
        <taxon>Agrocybe</taxon>
    </lineage>
</organism>
<sequence length="36" mass="3953">MPFMARRLDASSPTPSSLSSSSEEPFNCSYLGQWDA</sequence>
<dbReference type="Proteomes" id="UP000521872">
    <property type="component" value="Unassembled WGS sequence"/>
</dbReference>
<gene>
    <name evidence="2" type="ORF">D9613_010654</name>
</gene>
<dbReference type="AlphaFoldDB" id="A0A8H4VJK0"/>
<name>A0A8H4VJK0_9AGAR</name>
<feature type="compositionally biased region" description="Low complexity" evidence="1">
    <location>
        <begin position="11"/>
        <end position="25"/>
    </location>
</feature>
<protein>
    <submittedName>
        <fullName evidence="2">Uncharacterized protein</fullName>
    </submittedName>
</protein>
<evidence type="ECO:0000256" key="1">
    <source>
        <dbReference type="SAM" id="MobiDB-lite"/>
    </source>
</evidence>
<feature type="region of interest" description="Disordered" evidence="1">
    <location>
        <begin position="1"/>
        <end position="26"/>
    </location>
</feature>